<dbReference type="PANTHER" id="PTHR30483">
    <property type="entry name" value="LEUCINE-SPECIFIC-BINDING PROTEIN"/>
    <property type="match status" value="1"/>
</dbReference>
<evidence type="ECO:0000256" key="1">
    <source>
        <dbReference type="ARBA" id="ARBA00010062"/>
    </source>
</evidence>
<dbReference type="InterPro" id="IPR051010">
    <property type="entry name" value="BCAA_transport"/>
</dbReference>
<evidence type="ECO:0000256" key="2">
    <source>
        <dbReference type="ARBA" id="ARBA00022729"/>
    </source>
</evidence>
<dbReference type="EMBL" id="FQZS01000010">
    <property type="protein sequence ID" value="SHI89641.1"/>
    <property type="molecule type" value="Genomic_DNA"/>
</dbReference>
<gene>
    <name evidence="5" type="ORF">SAMN02745176_01733</name>
</gene>
<name>A0A1M6EWA1_9FIRM</name>
<comment type="similarity">
    <text evidence="1">Belongs to the leucine-binding protein family.</text>
</comment>
<evidence type="ECO:0000313" key="6">
    <source>
        <dbReference type="Proteomes" id="UP000184442"/>
    </source>
</evidence>
<evidence type="ECO:0000313" key="5">
    <source>
        <dbReference type="EMBL" id="SHI89641.1"/>
    </source>
</evidence>
<dbReference type="PROSITE" id="PS51257">
    <property type="entry name" value="PROKAR_LIPOPROTEIN"/>
    <property type="match status" value="1"/>
</dbReference>
<evidence type="ECO:0000256" key="3">
    <source>
        <dbReference type="SAM" id="SignalP"/>
    </source>
</evidence>
<accession>A0A1M6EWA1</accession>
<feature type="domain" description="Leucine-binding protein" evidence="4">
    <location>
        <begin position="45"/>
        <end position="384"/>
    </location>
</feature>
<dbReference type="Proteomes" id="UP000184442">
    <property type="component" value="Unassembled WGS sequence"/>
</dbReference>
<feature type="signal peptide" evidence="3">
    <location>
        <begin position="1"/>
        <end position="24"/>
    </location>
</feature>
<dbReference type="STRING" id="1122184.SAMN02745176_01733"/>
<keyword evidence="6" id="KW-1185">Reference proteome</keyword>
<dbReference type="OrthoDB" id="9783240at2"/>
<dbReference type="Gene3D" id="3.40.50.2300">
    <property type="match status" value="2"/>
</dbReference>
<dbReference type="CDD" id="cd06347">
    <property type="entry name" value="PBP1_ABC_LivK_ligand_binding-like"/>
    <property type="match status" value="1"/>
</dbReference>
<dbReference type="PANTHER" id="PTHR30483:SF6">
    <property type="entry name" value="PERIPLASMIC BINDING PROTEIN OF ABC TRANSPORTER FOR NATURAL AMINO ACIDS"/>
    <property type="match status" value="1"/>
</dbReference>
<keyword evidence="2 3" id="KW-0732">Signal</keyword>
<dbReference type="InterPro" id="IPR028082">
    <property type="entry name" value="Peripla_BP_I"/>
</dbReference>
<sequence length="397" mass="42613">MRKLSFLFAIVLILSFGLSGCAKPAETENPGTSEKKLTSTESDVIKIGVFEPITGANAGGGALEVEGVKLANKLYPEVLGKKIELVIVDNKSDKVEAANAAALLVEKEKVSAIIGSWGSSLSMAAGDIVRNAKVPAVGASCTNPLVTQNNNYYFRVCFIDPFQGTVMANYAYNNLGARKAAIIQEVSNDYSVGLAKYFVDSFKTLTGDENSIVATSNYNTGDQDFTAQLTNVSAAKPDVIFAPGNFTESALLIKQARQLGITVPIIGGDTWETPEFIEIGQADVEGTVFSTFFATEKPITAESEKFLTEYRKEYNKEPAAVTALGYDAYILILDAIKRAGSADPVKIRDEIARTKDFMGAAGVITLDENGDAVKDAVIKVVKDGKFTYMDTVKPQIK</sequence>
<dbReference type="AlphaFoldDB" id="A0A1M6EWA1"/>
<evidence type="ECO:0000259" key="4">
    <source>
        <dbReference type="Pfam" id="PF13458"/>
    </source>
</evidence>
<dbReference type="RefSeq" id="WP_073025813.1">
    <property type="nucleotide sequence ID" value="NZ_FQZS01000010.1"/>
</dbReference>
<dbReference type="SUPFAM" id="SSF53822">
    <property type="entry name" value="Periplasmic binding protein-like I"/>
    <property type="match status" value="1"/>
</dbReference>
<dbReference type="Pfam" id="PF13458">
    <property type="entry name" value="Peripla_BP_6"/>
    <property type="match status" value="1"/>
</dbReference>
<proteinExistence type="inferred from homology"/>
<feature type="chain" id="PRO_5013064965" evidence="3">
    <location>
        <begin position="25"/>
        <end position="397"/>
    </location>
</feature>
<reference evidence="5 6" key="1">
    <citation type="submission" date="2016-11" db="EMBL/GenBank/DDBJ databases">
        <authorList>
            <person name="Jaros S."/>
            <person name="Januszkiewicz K."/>
            <person name="Wedrychowicz H."/>
        </authorList>
    </citation>
    <scope>NUCLEOTIDE SEQUENCE [LARGE SCALE GENOMIC DNA]</scope>
    <source>
        <strain evidence="5 6">DSM 19022</strain>
    </source>
</reference>
<dbReference type="InterPro" id="IPR028081">
    <property type="entry name" value="Leu-bd"/>
</dbReference>
<organism evidence="5 6">
    <name type="scientific">Lutispora thermophila DSM 19022</name>
    <dbReference type="NCBI Taxonomy" id="1122184"/>
    <lineage>
        <taxon>Bacteria</taxon>
        <taxon>Bacillati</taxon>
        <taxon>Bacillota</taxon>
        <taxon>Clostridia</taxon>
        <taxon>Lutisporales</taxon>
        <taxon>Lutisporaceae</taxon>
        <taxon>Lutispora</taxon>
    </lineage>
</organism>
<protein>
    <submittedName>
        <fullName evidence="5">Amino acid/amide ABC transporter substrate-binding protein, HAAT family (TC 3.A.1.4.-)</fullName>
    </submittedName>
</protein>